<organism evidence="1 2">
    <name type="scientific">Opacimonas viscosa</name>
    <dbReference type="NCBI Taxonomy" id="2961944"/>
    <lineage>
        <taxon>Bacteria</taxon>
        <taxon>Pseudomonadati</taxon>
        <taxon>Pseudomonadota</taxon>
        <taxon>Gammaproteobacteria</taxon>
        <taxon>Alteromonadales</taxon>
        <taxon>Alteromonadaceae</taxon>
        <taxon>Opacimonas</taxon>
    </lineage>
</organism>
<name>A0AA41WWZ2_9ALTE</name>
<dbReference type="SUPFAM" id="SSF52172">
    <property type="entry name" value="CheY-like"/>
    <property type="match status" value="1"/>
</dbReference>
<evidence type="ECO:0000313" key="2">
    <source>
        <dbReference type="Proteomes" id="UP001165413"/>
    </source>
</evidence>
<protein>
    <recommendedName>
        <fullName evidence="3">Diguanylate cyclase</fullName>
    </recommendedName>
</protein>
<dbReference type="InterPro" id="IPR043128">
    <property type="entry name" value="Rev_trsase/Diguanyl_cyclase"/>
</dbReference>
<comment type="caution">
    <text evidence="1">The sequence shown here is derived from an EMBL/GenBank/DDBJ whole genome shotgun (WGS) entry which is preliminary data.</text>
</comment>
<dbReference type="InterPro" id="IPR011006">
    <property type="entry name" value="CheY-like_superfamily"/>
</dbReference>
<dbReference type="RefSeq" id="WP_254098679.1">
    <property type="nucleotide sequence ID" value="NZ_JANATA010000003.1"/>
</dbReference>
<dbReference type="Proteomes" id="UP001165413">
    <property type="component" value="Unassembled WGS sequence"/>
</dbReference>
<proteinExistence type="predicted"/>
<sequence>MNTPSLIIFDKPALLEPLYTQFTTLFDIQMVHSLKEILHGLNLNHADVIILTENTATQNAVDLALELKQSIVAKDLPILVMTSQVTPERHAPYLEYFGISILDLSRASTHLFEKITELKKRYHMAKEFQKTSQATIQSHKIAINARINALFETTTNSQKKVQSCSLLLFQLNLQKVKTSLCNHSQVNQEYLDTIIHACIVQCINEGGDYLVPAEQGRFFVISPMVEPEQVTHLAERINELLYYTTKSETAKISLDKCALHVGIVTTHCNDTKGRQNVFESAELALENAIKNAALYFRV</sequence>
<dbReference type="AlphaFoldDB" id="A0AA41WWZ2"/>
<keyword evidence="2" id="KW-1185">Reference proteome</keyword>
<dbReference type="Gene3D" id="3.30.70.270">
    <property type="match status" value="1"/>
</dbReference>
<gene>
    <name evidence="1" type="ORF">NLF92_02850</name>
</gene>
<accession>A0AA41WWZ2</accession>
<evidence type="ECO:0008006" key="3">
    <source>
        <dbReference type="Google" id="ProtNLM"/>
    </source>
</evidence>
<evidence type="ECO:0000313" key="1">
    <source>
        <dbReference type="EMBL" id="MCP3427880.1"/>
    </source>
</evidence>
<reference evidence="1" key="1">
    <citation type="submission" date="2022-07" db="EMBL/GenBank/DDBJ databases">
        <title>Characterization of the Novel Bacterium Alteromonas immobilis LMIT006 and Alteromonas gregis LMIT007.</title>
        <authorList>
            <person name="Lin X."/>
        </authorList>
    </citation>
    <scope>NUCLEOTIDE SEQUENCE</scope>
    <source>
        <strain evidence="1">LMIT007</strain>
    </source>
</reference>
<dbReference type="EMBL" id="JANATA010000003">
    <property type="protein sequence ID" value="MCP3427880.1"/>
    <property type="molecule type" value="Genomic_DNA"/>
</dbReference>